<gene>
    <name evidence="11" type="ORF">Bravens_01459</name>
</gene>
<dbReference type="RefSeq" id="WP_062021822.1">
    <property type="nucleotide sequence ID" value="NZ_LQQC01000010.1"/>
</dbReference>
<protein>
    <recommendedName>
        <fullName evidence="13">Mannosyltransferase (PIG-V)</fullName>
    </recommendedName>
</protein>
<feature type="transmembrane region" description="Helical" evidence="10">
    <location>
        <begin position="339"/>
        <end position="363"/>
    </location>
</feature>
<dbReference type="EMBL" id="LQQC01000010">
    <property type="protein sequence ID" value="KXZ58410.1"/>
    <property type="molecule type" value="Genomic_DNA"/>
</dbReference>
<evidence type="ECO:0000313" key="12">
    <source>
        <dbReference type="Proteomes" id="UP000243589"/>
    </source>
</evidence>
<dbReference type="GO" id="GO:0000009">
    <property type="term" value="F:alpha-1,6-mannosyltransferase activity"/>
    <property type="evidence" value="ECO:0007669"/>
    <property type="project" value="InterPro"/>
</dbReference>
<evidence type="ECO:0000256" key="2">
    <source>
        <dbReference type="ARBA" id="ARBA00004687"/>
    </source>
</evidence>
<feature type="transmembrane region" description="Helical" evidence="10">
    <location>
        <begin position="246"/>
        <end position="269"/>
    </location>
</feature>
<feature type="transmembrane region" description="Helical" evidence="10">
    <location>
        <begin position="30"/>
        <end position="53"/>
    </location>
</feature>
<feature type="transmembrane region" description="Helical" evidence="10">
    <location>
        <begin position="200"/>
        <end position="226"/>
    </location>
</feature>
<dbReference type="PANTHER" id="PTHR12468:SF2">
    <property type="entry name" value="GPI MANNOSYLTRANSFERASE 2"/>
    <property type="match status" value="1"/>
</dbReference>
<evidence type="ECO:0000256" key="5">
    <source>
        <dbReference type="ARBA" id="ARBA00022679"/>
    </source>
</evidence>
<accession>A0A150H9Q7</accession>
<feature type="transmembrane region" description="Helical" evidence="10">
    <location>
        <begin position="129"/>
        <end position="150"/>
    </location>
</feature>
<evidence type="ECO:0000313" key="11">
    <source>
        <dbReference type="EMBL" id="KXZ58410.1"/>
    </source>
</evidence>
<keyword evidence="7" id="KW-0256">Endoplasmic reticulum</keyword>
<keyword evidence="4" id="KW-0328">Glycosyltransferase</keyword>
<dbReference type="GO" id="GO:0031501">
    <property type="term" value="C:mannosyltransferase complex"/>
    <property type="evidence" value="ECO:0007669"/>
    <property type="project" value="TreeGrafter"/>
</dbReference>
<dbReference type="GO" id="GO:0004376">
    <property type="term" value="F:GPI mannosyltransferase activity"/>
    <property type="evidence" value="ECO:0007669"/>
    <property type="project" value="InterPro"/>
</dbReference>
<dbReference type="PANTHER" id="PTHR12468">
    <property type="entry name" value="GPI MANNOSYLTRANSFERASE 2"/>
    <property type="match status" value="1"/>
</dbReference>
<evidence type="ECO:0000256" key="8">
    <source>
        <dbReference type="ARBA" id="ARBA00022989"/>
    </source>
</evidence>
<evidence type="ECO:0000256" key="10">
    <source>
        <dbReference type="SAM" id="Phobius"/>
    </source>
</evidence>
<dbReference type="PATRIC" id="fig|479117.4.peg.1446"/>
<evidence type="ECO:0000256" key="6">
    <source>
        <dbReference type="ARBA" id="ARBA00022692"/>
    </source>
</evidence>
<evidence type="ECO:0000256" key="4">
    <source>
        <dbReference type="ARBA" id="ARBA00022676"/>
    </source>
</evidence>
<comment type="caution">
    <text evidence="11">The sequence shown here is derived from an EMBL/GenBank/DDBJ whole genome shotgun (WGS) entry which is preliminary data.</text>
</comment>
<keyword evidence="3" id="KW-0337">GPI-anchor biosynthesis</keyword>
<feature type="transmembrane region" description="Helical" evidence="10">
    <location>
        <begin position="375"/>
        <end position="395"/>
    </location>
</feature>
<evidence type="ECO:0000256" key="9">
    <source>
        <dbReference type="ARBA" id="ARBA00023136"/>
    </source>
</evidence>
<proteinExistence type="predicted"/>
<sequence length="405" mass="45480">MSAPKSEAVQEYPEAFSARSLTASLLRLPVWAQATVVYAVSRVVTLLLFSIVLRFQAPTFWSDNKPPTFFEFLGFWDADWYRRIADEGYPRVLPLTDSGDVAQNQWAFYPLHPTIVGWLRDMTGIDYKVLSPIVSHIFALAAAIAILYLFRRHADPARALAGTALVFFFPAAAVFSTGYSEATGIFFLALSLLCVDSRRYLLAIPAVLLMDLARPIGVAFSFFMLIHLLDRIRRRQTEPYPLLEVLASWALGVLSCFFAVLQPLGAWMLTGQFDAYRKTEAAWTGHTEVFTQWLTASTRYLGWWGPIALAVLILLFVWGTLGPTGELIGRTQKQFLFGYAVYLLLFFTPQTSTLRLLLPMFGLAMVQARSRSRTALASALIGFTVLQLLWISLLWRLVPPTGFPP</sequence>
<evidence type="ECO:0008006" key="13">
    <source>
        <dbReference type="Google" id="ProtNLM"/>
    </source>
</evidence>
<dbReference type="GO" id="GO:0006506">
    <property type="term" value="P:GPI anchor biosynthetic process"/>
    <property type="evidence" value="ECO:0007669"/>
    <property type="project" value="UniProtKB-KW"/>
</dbReference>
<keyword evidence="8 10" id="KW-1133">Transmembrane helix</keyword>
<comment type="pathway">
    <text evidence="2">Glycolipid biosynthesis; glycosylphosphatidylinositol-anchor biosynthesis.</text>
</comment>
<dbReference type="AlphaFoldDB" id="A0A150H9Q7"/>
<keyword evidence="5" id="KW-0808">Transferase</keyword>
<dbReference type="Proteomes" id="UP000243589">
    <property type="component" value="Unassembled WGS sequence"/>
</dbReference>
<keyword evidence="9 10" id="KW-0472">Membrane</keyword>
<reference evidence="11 12" key="1">
    <citation type="submission" date="2016-01" db="EMBL/GenBank/DDBJ databases">
        <title>Use of Whole Genome Sequencing to ascertain that Brevibacterium massiliense (Roux, Raoult 2009) is a later heterotypic synonym of Brevibacterium ravenspurgense (Mages 2008).</title>
        <authorList>
            <person name="Bernier A.-M."/>
            <person name="Burdz T."/>
            <person name="Huynh C."/>
            <person name="Pachecho A.L."/>
            <person name="Wiebe D."/>
            <person name="Bonner C."/>
            <person name="Bernard K."/>
        </authorList>
    </citation>
    <scope>NUCLEOTIDE SEQUENCE [LARGE SCALE GENOMIC DNA]</scope>
    <source>
        <strain evidence="11 12">CCUG56047</strain>
    </source>
</reference>
<dbReference type="GO" id="GO:0016020">
    <property type="term" value="C:membrane"/>
    <property type="evidence" value="ECO:0007669"/>
    <property type="project" value="GOC"/>
</dbReference>
<feature type="transmembrane region" description="Helical" evidence="10">
    <location>
        <begin position="162"/>
        <end position="193"/>
    </location>
</feature>
<name>A0A150H9Q7_9MICO</name>
<comment type="subcellular location">
    <subcellularLocation>
        <location evidence="1">Endoplasmic reticulum membrane</location>
        <topology evidence="1">Multi-pass membrane protein</topology>
    </subcellularLocation>
</comment>
<dbReference type="InterPro" id="IPR007315">
    <property type="entry name" value="PIG-V/Gpi18"/>
</dbReference>
<keyword evidence="12" id="KW-1185">Reference proteome</keyword>
<feature type="transmembrane region" description="Helical" evidence="10">
    <location>
        <begin position="300"/>
        <end position="319"/>
    </location>
</feature>
<evidence type="ECO:0000256" key="7">
    <source>
        <dbReference type="ARBA" id="ARBA00022824"/>
    </source>
</evidence>
<evidence type="ECO:0000256" key="3">
    <source>
        <dbReference type="ARBA" id="ARBA00022502"/>
    </source>
</evidence>
<keyword evidence="6 10" id="KW-0812">Transmembrane</keyword>
<evidence type="ECO:0000256" key="1">
    <source>
        <dbReference type="ARBA" id="ARBA00004477"/>
    </source>
</evidence>
<organism evidence="11 12">
    <name type="scientific">Brevibacterium ravenspurgense</name>
    <dbReference type="NCBI Taxonomy" id="479117"/>
    <lineage>
        <taxon>Bacteria</taxon>
        <taxon>Bacillati</taxon>
        <taxon>Actinomycetota</taxon>
        <taxon>Actinomycetes</taxon>
        <taxon>Micrococcales</taxon>
        <taxon>Brevibacteriaceae</taxon>
        <taxon>Brevibacterium</taxon>
    </lineage>
</organism>